<keyword evidence="4" id="KW-0863">Zinc-finger</keyword>
<dbReference type="Pfam" id="PF25095">
    <property type="entry name" value="C2H2-zf_KIN17"/>
    <property type="match status" value="1"/>
</dbReference>
<organism evidence="8 9">
    <name type="scientific">Talaromyces atroroseus</name>
    <dbReference type="NCBI Taxonomy" id="1441469"/>
    <lineage>
        <taxon>Eukaryota</taxon>
        <taxon>Fungi</taxon>
        <taxon>Dikarya</taxon>
        <taxon>Ascomycota</taxon>
        <taxon>Pezizomycotina</taxon>
        <taxon>Eurotiomycetes</taxon>
        <taxon>Eurotiomycetidae</taxon>
        <taxon>Eurotiales</taxon>
        <taxon>Trichocomaceae</taxon>
        <taxon>Talaromyces</taxon>
        <taxon>Talaromyces sect. Trachyspermi</taxon>
    </lineage>
</organism>
<dbReference type="FunFam" id="1.10.10.2030:FF:000001">
    <property type="entry name" value="DNA/RNA-binding protein KIN17, putative"/>
    <property type="match status" value="1"/>
</dbReference>
<dbReference type="InterPro" id="IPR056884">
    <property type="entry name" value="NPHP3-like_N"/>
</dbReference>
<feature type="domain" description="C2H2-type" evidence="7">
    <location>
        <begin position="28"/>
        <end position="50"/>
    </location>
</feature>
<dbReference type="GeneID" id="31001896"/>
<evidence type="ECO:0000259" key="7">
    <source>
        <dbReference type="PROSITE" id="PS00028"/>
    </source>
</evidence>
<evidence type="ECO:0000256" key="5">
    <source>
        <dbReference type="ARBA" id="ARBA00022833"/>
    </source>
</evidence>
<dbReference type="InterPro" id="IPR038254">
    <property type="entry name" value="KIN17_WH-like_sf"/>
</dbReference>
<dbReference type="GO" id="GO:0008270">
    <property type="term" value="F:zinc ion binding"/>
    <property type="evidence" value="ECO:0007669"/>
    <property type="project" value="UniProtKB-KW"/>
</dbReference>
<dbReference type="InterPro" id="IPR013087">
    <property type="entry name" value="Znf_C2H2_type"/>
</dbReference>
<keyword evidence="3" id="KW-0677">Repeat</keyword>
<dbReference type="RefSeq" id="XP_020122223.1">
    <property type="nucleotide sequence ID" value="XM_020264271.1"/>
</dbReference>
<comment type="similarity">
    <text evidence="1">Belongs to the KIN17 family.</text>
</comment>
<dbReference type="Gene3D" id="1.10.10.2030">
    <property type="entry name" value="DNA/RNA-binding protein Kin17, conserved domain"/>
    <property type="match status" value="1"/>
</dbReference>
<dbReference type="SUPFAM" id="SSF57667">
    <property type="entry name" value="beta-beta-alpha zinc fingers"/>
    <property type="match status" value="1"/>
</dbReference>
<feature type="compositionally biased region" description="Basic and acidic residues" evidence="6">
    <location>
        <begin position="195"/>
        <end position="221"/>
    </location>
</feature>
<sequence length="481" mass="54216">MPRAEAGSTKAISNKIKQRGLTRLKWYCQPCEKACRDANGFKCHVQSESHVRQMLLIGENSKATIDQYSAEFLREFISLLKTTHQEKKVNINHFYQQVISKKDHIHMNATKWSSLTEFCKYLGREGICRVEETEKGLFISWIDNSPETLRRKEAVMKKERQDKGDEEREQKQIQAQIERMRKAELAKAAAAAEKSGSEEDKERAAEKSNLLLERKEGDKVKLSFGAPKAAATTTTTTTTMTASGQTEEKAEEPKSASASKPAISFSSSSASTTSKPKNVFSSSFAPKTNNTVKNPLANPLAGTKKSTFVPQQQKVSQQEMIMKREMEAMERKNNNNKRMPSTNNVFDSAKRQRTDKKPLLIIIDALDECAGEANIALIVDLLAQIPQDCGKRLLVFMTSRPDYCIRPELFKVEHKEFKLQFIIKNVTNGDIILYITNYITKEFKSMSIKVQAGREWPGKNAIDSLVDGAASLFTWAALLIR</sequence>
<feature type="region of interest" description="Disordered" evidence="6">
    <location>
        <begin position="185"/>
        <end position="316"/>
    </location>
</feature>
<dbReference type="Pfam" id="PF24883">
    <property type="entry name" value="NPHP3_N"/>
    <property type="match status" value="1"/>
</dbReference>
<dbReference type="GO" id="GO:0005634">
    <property type="term" value="C:nucleus"/>
    <property type="evidence" value="ECO:0007669"/>
    <property type="project" value="TreeGrafter"/>
</dbReference>
<dbReference type="OrthoDB" id="10266249at2759"/>
<evidence type="ECO:0000256" key="6">
    <source>
        <dbReference type="SAM" id="MobiDB-lite"/>
    </source>
</evidence>
<evidence type="ECO:0000256" key="2">
    <source>
        <dbReference type="ARBA" id="ARBA00022723"/>
    </source>
</evidence>
<dbReference type="InterPro" id="IPR036236">
    <property type="entry name" value="Znf_C2H2_sf"/>
</dbReference>
<feature type="compositionally biased region" description="Low complexity" evidence="6">
    <location>
        <begin position="255"/>
        <end position="277"/>
    </location>
</feature>
<feature type="compositionally biased region" description="Basic and acidic residues" evidence="6">
    <location>
        <begin position="155"/>
        <end position="171"/>
    </location>
</feature>
<reference evidence="8 9" key="1">
    <citation type="submission" date="2015-06" db="EMBL/GenBank/DDBJ databases">
        <title>Talaromyces atroroseus IBT 11181 draft genome.</title>
        <authorList>
            <person name="Rasmussen K.B."/>
            <person name="Rasmussen S."/>
            <person name="Petersen B."/>
            <person name="Sicheritz-Ponten T."/>
            <person name="Mortensen U.H."/>
            <person name="Thrane U."/>
        </authorList>
    </citation>
    <scope>NUCLEOTIDE SEQUENCE [LARGE SCALE GENOMIC DNA]</scope>
    <source>
        <strain evidence="8 9">IBT 11181</strain>
    </source>
</reference>
<dbReference type="SMART" id="SM01253">
    <property type="entry name" value="Kin17_mid"/>
    <property type="match status" value="1"/>
</dbReference>
<dbReference type="Pfam" id="PF10357">
    <property type="entry name" value="WH_KIN17"/>
    <property type="match status" value="1"/>
</dbReference>
<keyword evidence="5" id="KW-0862">Zinc</keyword>
<dbReference type="InterPro" id="IPR037321">
    <property type="entry name" value="KIN17-like"/>
</dbReference>
<dbReference type="EMBL" id="LFMY01000003">
    <property type="protein sequence ID" value="OKL62102.1"/>
    <property type="molecule type" value="Genomic_DNA"/>
</dbReference>
<accession>A0A225AKP0</accession>
<keyword evidence="9" id="KW-1185">Reference proteome</keyword>
<evidence type="ECO:0000256" key="4">
    <source>
        <dbReference type="ARBA" id="ARBA00022771"/>
    </source>
</evidence>
<dbReference type="GO" id="GO:0006260">
    <property type="term" value="P:DNA replication"/>
    <property type="evidence" value="ECO:0007669"/>
    <property type="project" value="TreeGrafter"/>
</dbReference>
<dbReference type="InterPro" id="IPR019447">
    <property type="entry name" value="DNA/RNA-bd_Kin17_WH-like_dom"/>
</dbReference>
<dbReference type="GO" id="GO:0006974">
    <property type="term" value="P:DNA damage response"/>
    <property type="evidence" value="ECO:0007669"/>
    <property type="project" value="TreeGrafter"/>
</dbReference>
<evidence type="ECO:0000313" key="8">
    <source>
        <dbReference type="EMBL" id="OKL62102.1"/>
    </source>
</evidence>
<dbReference type="PANTHER" id="PTHR12805">
    <property type="entry name" value="KIN17 KIN, ANTIGENIC DETERMINANT OF RECA PROTEIN HOMOLOG"/>
    <property type="match status" value="1"/>
</dbReference>
<keyword evidence="2" id="KW-0479">Metal-binding</keyword>
<name>A0A225AKP0_TALAT</name>
<comment type="caution">
    <text evidence="8">The sequence shown here is derived from an EMBL/GenBank/DDBJ whole genome shotgun (WGS) entry which is preliminary data.</text>
</comment>
<protein>
    <recommendedName>
        <fullName evidence="7">C2H2-type domain-containing protein</fullName>
    </recommendedName>
</protein>
<proteinExistence type="inferred from homology"/>
<evidence type="ECO:0000313" key="9">
    <source>
        <dbReference type="Proteomes" id="UP000214365"/>
    </source>
</evidence>
<feature type="compositionally biased region" description="Polar residues" evidence="6">
    <location>
        <begin position="279"/>
        <end position="293"/>
    </location>
</feature>
<dbReference type="GO" id="GO:0003690">
    <property type="term" value="F:double-stranded DNA binding"/>
    <property type="evidence" value="ECO:0007669"/>
    <property type="project" value="TreeGrafter"/>
</dbReference>
<dbReference type="InterPro" id="IPR056767">
    <property type="entry name" value="C2H2-Znf_KIN17"/>
</dbReference>
<feature type="region of interest" description="Disordered" evidence="6">
    <location>
        <begin position="155"/>
        <end position="174"/>
    </location>
</feature>
<evidence type="ECO:0000256" key="3">
    <source>
        <dbReference type="ARBA" id="ARBA00022737"/>
    </source>
</evidence>
<dbReference type="STRING" id="1441469.A0A225AKP0"/>
<feature type="compositionally biased region" description="Low complexity" evidence="6">
    <location>
        <begin position="229"/>
        <end position="242"/>
    </location>
</feature>
<feature type="compositionally biased region" description="Polar residues" evidence="6">
    <location>
        <begin position="304"/>
        <end position="316"/>
    </location>
</feature>
<evidence type="ECO:0000256" key="1">
    <source>
        <dbReference type="ARBA" id="ARBA00008517"/>
    </source>
</evidence>
<dbReference type="Proteomes" id="UP000214365">
    <property type="component" value="Unassembled WGS sequence"/>
</dbReference>
<dbReference type="PROSITE" id="PS00028">
    <property type="entry name" value="ZINC_FINGER_C2H2_1"/>
    <property type="match status" value="1"/>
</dbReference>
<dbReference type="AlphaFoldDB" id="A0A225AKP0"/>
<dbReference type="PANTHER" id="PTHR12805:SF0">
    <property type="entry name" value="DNA_RNA-BINDING PROTEIN KIN17"/>
    <property type="match status" value="1"/>
</dbReference>
<gene>
    <name evidence="8" type="ORF">UA08_02141</name>
</gene>